<keyword evidence="3" id="KW-0676">Redox-active center</keyword>
<dbReference type="GO" id="GO:0016853">
    <property type="term" value="F:isomerase activity"/>
    <property type="evidence" value="ECO:0007669"/>
    <property type="project" value="UniProtKB-KW"/>
</dbReference>
<evidence type="ECO:0000259" key="5">
    <source>
        <dbReference type="PROSITE" id="PS51352"/>
    </source>
</evidence>
<dbReference type="OrthoDB" id="9799347at2"/>
<dbReference type="AlphaFoldDB" id="A0A1M5CL59"/>
<dbReference type="PANTHER" id="PTHR42852">
    <property type="entry name" value="THIOL:DISULFIDE INTERCHANGE PROTEIN DSBE"/>
    <property type="match status" value="1"/>
</dbReference>
<dbReference type="SUPFAM" id="SSF52833">
    <property type="entry name" value="Thioredoxin-like"/>
    <property type="match status" value="1"/>
</dbReference>
<comment type="subcellular location">
    <subcellularLocation>
        <location evidence="1">Cell envelope</location>
    </subcellularLocation>
</comment>
<name>A0A1M5CL59_9HYPH</name>
<dbReference type="PANTHER" id="PTHR42852:SF13">
    <property type="entry name" value="PROTEIN DIPZ"/>
    <property type="match status" value="1"/>
</dbReference>
<keyword evidence="4" id="KW-0472">Membrane</keyword>
<keyword evidence="6" id="KW-0413">Isomerase</keyword>
<organism evidence="6 7">
    <name type="scientific">Devosia limi DSM 17137</name>
    <dbReference type="NCBI Taxonomy" id="1121477"/>
    <lineage>
        <taxon>Bacteria</taxon>
        <taxon>Pseudomonadati</taxon>
        <taxon>Pseudomonadota</taxon>
        <taxon>Alphaproteobacteria</taxon>
        <taxon>Hyphomicrobiales</taxon>
        <taxon>Devosiaceae</taxon>
        <taxon>Devosia</taxon>
    </lineage>
</organism>
<dbReference type="PROSITE" id="PS00194">
    <property type="entry name" value="THIOREDOXIN_1"/>
    <property type="match status" value="1"/>
</dbReference>
<reference evidence="6 7" key="1">
    <citation type="submission" date="2016-11" db="EMBL/GenBank/DDBJ databases">
        <authorList>
            <person name="Jaros S."/>
            <person name="Januszkiewicz K."/>
            <person name="Wedrychowicz H."/>
        </authorList>
    </citation>
    <scope>NUCLEOTIDE SEQUENCE [LARGE SCALE GENOMIC DNA]</scope>
    <source>
        <strain evidence="6 7">DSM 17137</strain>
    </source>
</reference>
<evidence type="ECO:0000256" key="3">
    <source>
        <dbReference type="ARBA" id="ARBA00023284"/>
    </source>
</evidence>
<evidence type="ECO:0000256" key="2">
    <source>
        <dbReference type="ARBA" id="ARBA00022748"/>
    </source>
</evidence>
<dbReference type="Pfam" id="PF08534">
    <property type="entry name" value="Redoxin"/>
    <property type="match status" value="1"/>
</dbReference>
<evidence type="ECO:0000256" key="4">
    <source>
        <dbReference type="SAM" id="Phobius"/>
    </source>
</evidence>
<dbReference type="EMBL" id="FQVC01000009">
    <property type="protein sequence ID" value="SHF55162.1"/>
    <property type="molecule type" value="Genomic_DNA"/>
</dbReference>
<dbReference type="GO" id="GO:0030313">
    <property type="term" value="C:cell envelope"/>
    <property type="evidence" value="ECO:0007669"/>
    <property type="project" value="UniProtKB-SubCell"/>
</dbReference>
<evidence type="ECO:0000313" key="6">
    <source>
        <dbReference type="EMBL" id="SHF55162.1"/>
    </source>
</evidence>
<dbReference type="InterPro" id="IPR013740">
    <property type="entry name" value="Redoxin"/>
</dbReference>
<dbReference type="InterPro" id="IPR036249">
    <property type="entry name" value="Thioredoxin-like_sf"/>
</dbReference>
<feature type="domain" description="Thioredoxin" evidence="5">
    <location>
        <begin position="43"/>
        <end position="185"/>
    </location>
</feature>
<dbReference type="CDD" id="cd02966">
    <property type="entry name" value="TlpA_like_family"/>
    <property type="match status" value="1"/>
</dbReference>
<feature type="transmembrane region" description="Helical" evidence="4">
    <location>
        <begin position="12"/>
        <end position="32"/>
    </location>
</feature>
<keyword evidence="2" id="KW-0201">Cytochrome c-type biogenesis</keyword>
<dbReference type="InterPro" id="IPR050553">
    <property type="entry name" value="Thioredoxin_ResA/DsbE_sf"/>
</dbReference>
<sequence>MNQVDLSRIPWLWVPIGLLALLSSVIAGFLLLSPDADSNPASVRPAQSLSNLTFTDAQGKSASLTDFRDKTVLLNVWATWCAPCREEMPALDRLQLAMGGDKFEVVTLSIDRTGNEVVRPFFEEIGVKNLDVYLDPTMSTMATAGILGLPTTLLIDTDGTEVYRWVGPVEWDLPQTINALNLYLESGNTAQLQLPRAN</sequence>
<dbReference type="Proteomes" id="UP000184533">
    <property type="component" value="Unassembled WGS sequence"/>
</dbReference>
<dbReference type="InterPro" id="IPR013766">
    <property type="entry name" value="Thioredoxin_domain"/>
</dbReference>
<evidence type="ECO:0000256" key="1">
    <source>
        <dbReference type="ARBA" id="ARBA00004196"/>
    </source>
</evidence>
<dbReference type="GO" id="GO:0015036">
    <property type="term" value="F:disulfide oxidoreductase activity"/>
    <property type="evidence" value="ECO:0007669"/>
    <property type="project" value="UniProtKB-ARBA"/>
</dbReference>
<keyword evidence="4" id="KW-1133">Transmembrane helix</keyword>
<dbReference type="RefSeq" id="WP_072866573.1">
    <property type="nucleotide sequence ID" value="NZ_FQVC01000009.1"/>
</dbReference>
<protein>
    <submittedName>
        <fullName evidence="6">Thiol-disulfide isomerase or thioredoxin</fullName>
    </submittedName>
</protein>
<accession>A0A1M5CL59</accession>
<proteinExistence type="predicted"/>
<keyword evidence="4" id="KW-0812">Transmembrane</keyword>
<gene>
    <name evidence="6" type="ORF">SAMN02745223_02955</name>
</gene>
<dbReference type="GO" id="GO:0017004">
    <property type="term" value="P:cytochrome complex assembly"/>
    <property type="evidence" value="ECO:0007669"/>
    <property type="project" value="UniProtKB-KW"/>
</dbReference>
<dbReference type="InterPro" id="IPR017937">
    <property type="entry name" value="Thioredoxin_CS"/>
</dbReference>
<dbReference type="PROSITE" id="PS51352">
    <property type="entry name" value="THIOREDOXIN_2"/>
    <property type="match status" value="1"/>
</dbReference>
<evidence type="ECO:0000313" key="7">
    <source>
        <dbReference type="Proteomes" id="UP000184533"/>
    </source>
</evidence>
<dbReference type="Gene3D" id="3.40.30.10">
    <property type="entry name" value="Glutaredoxin"/>
    <property type="match status" value="1"/>
</dbReference>